<keyword evidence="4" id="KW-1185">Reference proteome</keyword>
<evidence type="ECO:0000256" key="2">
    <source>
        <dbReference type="ARBA" id="ARBA00022679"/>
    </source>
</evidence>
<evidence type="ECO:0000313" key="4">
    <source>
        <dbReference type="Proteomes" id="UP001152755"/>
    </source>
</evidence>
<dbReference type="SUPFAM" id="SSF53335">
    <property type="entry name" value="S-adenosyl-L-methionine-dependent methyltransferases"/>
    <property type="match status" value="1"/>
</dbReference>
<dbReference type="Pfam" id="PF04072">
    <property type="entry name" value="LCM"/>
    <property type="match status" value="1"/>
</dbReference>
<dbReference type="InterPro" id="IPR029063">
    <property type="entry name" value="SAM-dependent_MTases_sf"/>
</dbReference>
<sequence>MAQNDPLPLGAVQQTLYFPLAARARETGRRRAILRDPKAVEILDALNVPARRYSRWPATAIMVLRTAILDRWVREFLAEHPCGTVVEIGTGLNTRFERTDNGSVRWFDLDLPDTMALRRRYFDDTDRRRTVAASVLDEDWMDRLETSPPPWLFVAEGVLVYLPEDRVRRTLSVLSRRFPGAVLAADLYTRDEVRRQHRRAARNNLEVPWSWACDDPAELRESGWCPLESTTIARPPREVRARLSPAYRTLLPLFDPMLRRSFTLNRFAAAPN</sequence>
<dbReference type="PANTHER" id="PTHR43619">
    <property type="entry name" value="S-ADENOSYL-L-METHIONINE-DEPENDENT METHYLTRANSFERASE YKTD-RELATED"/>
    <property type="match status" value="1"/>
</dbReference>
<dbReference type="GO" id="GO:0008168">
    <property type="term" value="F:methyltransferase activity"/>
    <property type="evidence" value="ECO:0007669"/>
    <property type="project" value="UniProtKB-KW"/>
</dbReference>
<dbReference type="RefSeq" id="WP_332520249.1">
    <property type="nucleotide sequence ID" value="NZ_JANRHA010000009.1"/>
</dbReference>
<dbReference type="InterPro" id="IPR007213">
    <property type="entry name" value="Ppm1/Ppm2/Tcmp"/>
</dbReference>
<evidence type="ECO:0000313" key="3">
    <source>
        <dbReference type="EMBL" id="MDG3015782.1"/>
    </source>
</evidence>
<keyword evidence="1 3" id="KW-0489">Methyltransferase</keyword>
<dbReference type="Gene3D" id="3.40.50.150">
    <property type="entry name" value="Vaccinia Virus protein VP39"/>
    <property type="match status" value="1"/>
</dbReference>
<protein>
    <submittedName>
        <fullName evidence="3">Class I SAM-dependent methyltransferase</fullName>
        <ecNumber evidence="3">2.1.1.-</ecNumber>
    </submittedName>
</protein>
<dbReference type="GO" id="GO:0032259">
    <property type="term" value="P:methylation"/>
    <property type="evidence" value="ECO:0007669"/>
    <property type="project" value="UniProtKB-KW"/>
</dbReference>
<evidence type="ECO:0000256" key="1">
    <source>
        <dbReference type="ARBA" id="ARBA00022603"/>
    </source>
</evidence>
<accession>A0A9X4M2R5</accession>
<gene>
    <name evidence="3" type="ORF">NVS88_14565</name>
</gene>
<dbReference type="PANTHER" id="PTHR43619:SF2">
    <property type="entry name" value="S-ADENOSYL-L-METHIONINE-DEPENDENT METHYLTRANSFERASES SUPERFAMILY PROTEIN"/>
    <property type="match status" value="1"/>
</dbReference>
<reference evidence="3" key="1">
    <citation type="submission" date="2022-08" db="EMBL/GenBank/DDBJ databases">
        <title>Genome analysis of Corynebacteriales strain.</title>
        <authorList>
            <person name="Lee S.D."/>
        </authorList>
    </citation>
    <scope>NUCLEOTIDE SEQUENCE</scope>
    <source>
        <strain evidence="3">D3-21</strain>
    </source>
</reference>
<dbReference type="AlphaFoldDB" id="A0A9X4M2R5"/>
<proteinExistence type="predicted"/>
<name>A0A9X4M2R5_9ACTN</name>
<keyword evidence="2 3" id="KW-0808">Transferase</keyword>
<dbReference type="EMBL" id="JANRHA010000009">
    <property type="protein sequence ID" value="MDG3015782.1"/>
    <property type="molecule type" value="Genomic_DNA"/>
</dbReference>
<comment type="caution">
    <text evidence="3">The sequence shown here is derived from an EMBL/GenBank/DDBJ whole genome shotgun (WGS) entry which is preliminary data.</text>
</comment>
<dbReference type="Proteomes" id="UP001152755">
    <property type="component" value="Unassembled WGS sequence"/>
</dbReference>
<dbReference type="EC" id="2.1.1.-" evidence="3"/>
<organism evidence="3 4">
    <name type="scientific">Speluncibacter jeojiensis</name>
    <dbReference type="NCBI Taxonomy" id="2710754"/>
    <lineage>
        <taxon>Bacteria</taxon>
        <taxon>Bacillati</taxon>
        <taxon>Actinomycetota</taxon>
        <taxon>Actinomycetes</taxon>
        <taxon>Mycobacteriales</taxon>
        <taxon>Speluncibacteraceae</taxon>
        <taxon>Speluncibacter</taxon>
    </lineage>
</organism>